<keyword evidence="9" id="KW-1185">Reference proteome</keyword>
<evidence type="ECO:0000313" key="8">
    <source>
        <dbReference type="EMBL" id="CAF3016573.1"/>
    </source>
</evidence>
<evidence type="ECO:0000313" key="9">
    <source>
        <dbReference type="Proteomes" id="UP000675881"/>
    </source>
</evidence>
<evidence type="ECO:0000256" key="3">
    <source>
        <dbReference type="ARBA" id="ARBA00022448"/>
    </source>
</evidence>
<name>A0A7R8HDS2_LEPSM</name>
<keyword evidence="6" id="KW-0472">Membrane</keyword>
<gene>
    <name evidence="8" type="ORF">LSAA_13545</name>
</gene>
<keyword evidence="3" id="KW-0813">Transport</keyword>
<sequence length="304" mass="34112">MTTKSWNVRIGLVLGLSFLLALCIRGLSSSFMGGNNFWIYRLLDNLSAYQLFLFPGGVLLLYLRKVHYFENSGNVNARLHKCLQIIFVGIKDLLPTQEGSKSSSPSSKTPVSQKSKIITLLYCVVGLQVSYLTWGYLQERIMTRDYYDSTGKMKRFSDSQFLVFVNRILGFSLAILYLAFHSRGNPSGAPVYKYSYCSFTNIMSSLCQYEALKFVSFPTQVLSKACKVIPVMIMGRIVSNKNNGKETSANTTVSGAILLIAYMAFDAFTSNWQGELFTSYKMNSIEMMGGVNFLLLPTYINLTS</sequence>
<evidence type="ECO:0000256" key="5">
    <source>
        <dbReference type="ARBA" id="ARBA00022989"/>
    </source>
</evidence>
<reference evidence="8" key="1">
    <citation type="submission" date="2021-02" db="EMBL/GenBank/DDBJ databases">
        <authorList>
            <person name="Bekaert M."/>
        </authorList>
    </citation>
    <scope>NUCLEOTIDE SEQUENCE</scope>
    <source>
        <strain evidence="8">IoA-00</strain>
    </source>
</reference>
<evidence type="ECO:0000256" key="6">
    <source>
        <dbReference type="ARBA" id="ARBA00023136"/>
    </source>
</evidence>
<accession>A0A7R8HDS2</accession>
<organism evidence="8 9">
    <name type="scientific">Lepeophtheirus salmonis</name>
    <name type="common">Salmon louse</name>
    <name type="synonym">Caligus salmonis</name>
    <dbReference type="NCBI Taxonomy" id="72036"/>
    <lineage>
        <taxon>Eukaryota</taxon>
        <taxon>Metazoa</taxon>
        <taxon>Ecdysozoa</taxon>
        <taxon>Arthropoda</taxon>
        <taxon>Crustacea</taxon>
        <taxon>Multicrustacea</taxon>
        <taxon>Hexanauplia</taxon>
        <taxon>Copepoda</taxon>
        <taxon>Siphonostomatoida</taxon>
        <taxon>Caligidae</taxon>
        <taxon>Lepeophtheirus</taxon>
    </lineage>
</organism>
<dbReference type="InterPro" id="IPR013657">
    <property type="entry name" value="SCL35B1-4/HUT1"/>
</dbReference>
<dbReference type="EMBL" id="HG994587">
    <property type="protein sequence ID" value="CAF3016573.1"/>
    <property type="molecule type" value="Genomic_DNA"/>
</dbReference>
<comment type="similarity">
    <text evidence="2">Belongs to the nucleotide-sugar transporter family. SLC35B subfamily.</text>
</comment>
<dbReference type="AlphaFoldDB" id="A0A7R8HDS2"/>
<dbReference type="OrthoDB" id="10035043at2759"/>
<evidence type="ECO:0000256" key="2">
    <source>
        <dbReference type="ARBA" id="ARBA00010694"/>
    </source>
</evidence>
<keyword evidence="4" id="KW-0812">Transmembrane</keyword>
<evidence type="ECO:0000256" key="1">
    <source>
        <dbReference type="ARBA" id="ARBA00004141"/>
    </source>
</evidence>
<evidence type="ECO:0000256" key="7">
    <source>
        <dbReference type="ARBA" id="ARBA00039668"/>
    </source>
</evidence>
<keyword evidence="5" id="KW-1133">Transmembrane helix</keyword>
<comment type="subcellular location">
    <subcellularLocation>
        <location evidence="1">Membrane</location>
        <topology evidence="1">Multi-pass membrane protein</topology>
    </subcellularLocation>
</comment>
<protein>
    <recommendedName>
        <fullName evidence="7">Adenosine 3'-phospho 5'-phosphosulfate transporter 1</fullName>
    </recommendedName>
</protein>
<dbReference type="GO" id="GO:0046964">
    <property type="term" value="F:3'-phosphoadenosine 5'-phosphosulfate transmembrane transporter activity"/>
    <property type="evidence" value="ECO:0007669"/>
    <property type="project" value="TreeGrafter"/>
</dbReference>
<dbReference type="Proteomes" id="UP000675881">
    <property type="component" value="Chromosome 8"/>
</dbReference>
<dbReference type="GO" id="GO:0000139">
    <property type="term" value="C:Golgi membrane"/>
    <property type="evidence" value="ECO:0007669"/>
    <property type="project" value="TreeGrafter"/>
</dbReference>
<dbReference type="PANTHER" id="PTHR10778:SF13">
    <property type="entry name" value="ADENOSINE 3'-PHOSPHO 5'-PHOSPHOSULFATE TRANSPORTER 1"/>
    <property type="match status" value="1"/>
</dbReference>
<evidence type="ECO:0000256" key="4">
    <source>
        <dbReference type="ARBA" id="ARBA00022692"/>
    </source>
</evidence>
<proteinExistence type="inferred from homology"/>
<dbReference type="PANTHER" id="PTHR10778">
    <property type="entry name" value="SOLUTE CARRIER FAMILY 35 MEMBER B"/>
    <property type="match status" value="1"/>
</dbReference>
<dbReference type="Pfam" id="PF08449">
    <property type="entry name" value="UAA"/>
    <property type="match status" value="1"/>
</dbReference>
<dbReference type="GO" id="GO:0005789">
    <property type="term" value="C:endoplasmic reticulum membrane"/>
    <property type="evidence" value="ECO:0007669"/>
    <property type="project" value="TreeGrafter"/>
</dbReference>